<dbReference type="Proteomes" id="UP000032049">
    <property type="component" value="Unassembled WGS sequence"/>
</dbReference>
<name>A0A0D0FRI5_9SPHI</name>
<dbReference type="EMBL" id="JXRA01000116">
    <property type="protein sequence ID" value="KIO75089.1"/>
    <property type="molecule type" value="Genomic_DNA"/>
</dbReference>
<protein>
    <submittedName>
        <fullName evidence="1">Contig116, whole genome shotgun sequence</fullName>
    </submittedName>
</protein>
<organism evidence="1 2">
    <name type="scientific">Pedobacter lusitanus</name>
    <dbReference type="NCBI Taxonomy" id="1503925"/>
    <lineage>
        <taxon>Bacteria</taxon>
        <taxon>Pseudomonadati</taxon>
        <taxon>Bacteroidota</taxon>
        <taxon>Sphingobacteriia</taxon>
        <taxon>Sphingobacteriales</taxon>
        <taxon>Sphingobacteriaceae</taxon>
        <taxon>Pedobacter</taxon>
    </lineage>
</organism>
<evidence type="ECO:0000313" key="2">
    <source>
        <dbReference type="Proteomes" id="UP000032049"/>
    </source>
</evidence>
<comment type="caution">
    <text evidence="1">The sequence shown here is derived from an EMBL/GenBank/DDBJ whole genome shotgun (WGS) entry which is preliminary data.</text>
</comment>
<proteinExistence type="predicted"/>
<reference evidence="1 2" key="1">
    <citation type="submission" date="2015-01" db="EMBL/GenBank/DDBJ databases">
        <title>Draft genome sequence of Pedobacter sp. NL19 isolated from sludge of an effluent treatment pond in an abandoned uranium mine.</title>
        <authorList>
            <person name="Santos T."/>
            <person name="Caetano T."/>
            <person name="Covas C."/>
            <person name="Cruz A."/>
            <person name="Mendo S."/>
        </authorList>
    </citation>
    <scope>NUCLEOTIDE SEQUENCE [LARGE SCALE GENOMIC DNA]</scope>
    <source>
        <strain evidence="1 2">NL19</strain>
    </source>
</reference>
<dbReference type="CDD" id="cd00657">
    <property type="entry name" value="Ferritin_like"/>
    <property type="match status" value="1"/>
</dbReference>
<sequence>MEAQMLVPLTGKIHRRAFFQFAGITIVAATVSSCKEVVPEPSTPYINTDYTIDFKNDTGLLNYIYALEQLEAAFYTKAGENLTAGFTPNQVTFFTDIRLHEIAHREFFKTYLGTAAPGTLEFDFSSIDFSNTTAVLTAAKTIADLVLAAYNGIIGRGKETHTLIILSQIVSVEARHASWVREQTGANSFADLSDLAILGADTSNGFDISLLPDQVLAQTAKYIKTKLNVINLYI</sequence>
<dbReference type="InterPro" id="IPR009078">
    <property type="entry name" value="Ferritin-like_SF"/>
</dbReference>
<dbReference type="SUPFAM" id="SSF47240">
    <property type="entry name" value="Ferritin-like"/>
    <property type="match status" value="1"/>
</dbReference>
<accession>A0A0D0FRI5</accession>
<dbReference type="Pfam" id="PF13668">
    <property type="entry name" value="Ferritin_2"/>
    <property type="match status" value="1"/>
</dbReference>
<evidence type="ECO:0000313" key="1">
    <source>
        <dbReference type="EMBL" id="KIO75089.1"/>
    </source>
</evidence>
<dbReference type="STRING" id="1503925.TH53_22665"/>
<keyword evidence="2" id="KW-1185">Reference proteome</keyword>
<dbReference type="AlphaFoldDB" id="A0A0D0FRI5"/>
<gene>
    <name evidence="1" type="ORF">TH53_22665</name>
</gene>